<accession>A0A9W9V1Y6</accession>
<keyword evidence="2" id="KW-1185">Reference proteome</keyword>
<sequence length="94" mass="10878">MLSKYKDTDLPSFVWVGIEEVKRFNIALYRLCAKLSSCASENKPLLHASELQFPLPSNNALWNSVEREEWEANAKEEDSISFKNDLQASLWTER</sequence>
<dbReference type="OrthoDB" id="10261408at2759"/>
<dbReference type="RefSeq" id="XP_056552360.1">
    <property type="nucleotide sequence ID" value="XM_056703360.1"/>
</dbReference>
<evidence type="ECO:0000313" key="1">
    <source>
        <dbReference type="EMBL" id="KAJ5364734.1"/>
    </source>
</evidence>
<comment type="caution">
    <text evidence="1">The sequence shown here is derived from an EMBL/GenBank/DDBJ whole genome shotgun (WGS) entry which is preliminary data.</text>
</comment>
<dbReference type="AlphaFoldDB" id="A0A9W9V1Y6"/>
<dbReference type="GeneID" id="81442539"/>
<reference evidence="1" key="1">
    <citation type="submission" date="2022-11" db="EMBL/GenBank/DDBJ databases">
        <authorList>
            <person name="Petersen C."/>
        </authorList>
    </citation>
    <scope>NUCLEOTIDE SEQUENCE</scope>
    <source>
        <strain evidence="1">IBT 29864</strain>
    </source>
</reference>
<dbReference type="Proteomes" id="UP001147782">
    <property type="component" value="Unassembled WGS sequence"/>
</dbReference>
<dbReference type="EMBL" id="JAPZBS010000008">
    <property type="protein sequence ID" value="KAJ5364734.1"/>
    <property type="molecule type" value="Genomic_DNA"/>
</dbReference>
<evidence type="ECO:0000313" key="2">
    <source>
        <dbReference type="Proteomes" id="UP001147782"/>
    </source>
</evidence>
<proteinExistence type="predicted"/>
<organism evidence="1 2">
    <name type="scientific">Penicillium cataractarum</name>
    <dbReference type="NCBI Taxonomy" id="2100454"/>
    <lineage>
        <taxon>Eukaryota</taxon>
        <taxon>Fungi</taxon>
        <taxon>Dikarya</taxon>
        <taxon>Ascomycota</taxon>
        <taxon>Pezizomycotina</taxon>
        <taxon>Eurotiomycetes</taxon>
        <taxon>Eurotiomycetidae</taxon>
        <taxon>Eurotiales</taxon>
        <taxon>Aspergillaceae</taxon>
        <taxon>Penicillium</taxon>
    </lineage>
</organism>
<gene>
    <name evidence="1" type="ORF">N7496_010447</name>
</gene>
<reference evidence="1" key="2">
    <citation type="journal article" date="2023" name="IMA Fungus">
        <title>Comparative genomic study of the Penicillium genus elucidates a diverse pangenome and 15 lateral gene transfer events.</title>
        <authorList>
            <person name="Petersen C."/>
            <person name="Sorensen T."/>
            <person name="Nielsen M.R."/>
            <person name="Sondergaard T.E."/>
            <person name="Sorensen J.L."/>
            <person name="Fitzpatrick D.A."/>
            <person name="Frisvad J.C."/>
            <person name="Nielsen K.L."/>
        </authorList>
    </citation>
    <scope>NUCLEOTIDE SEQUENCE</scope>
    <source>
        <strain evidence="1">IBT 29864</strain>
    </source>
</reference>
<name>A0A9W9V1Y6_9EURO</name>
<protein>
    <submittedName>
        <fullName evidence="1">C2H2 type zinc finger domain protein</fullName>
    </submittedName>
</protein>